<reference evidence="14 15" key="1">
    <citation type="journal article" date="2017" name="PLoS Biol.">
        <title>The sea cucumber genome provides insights into morphological evolution and visceral regeneration.</title>
        <authorList>
            <person name="Zhang X."/>
            <person name="Sun L."/>
            <person name="Yuan J."/>
            <person name="Sun Y."/>
            <person name="Gao Y."/>
            <person name="Zhang L."/>
            <person name="Li S."/>
            <person name="Dai H."/>
            <person name="Hamel J.F."/>
            <person name="Liu C."/>
            <person name="Yu Y."/>
            <person name="Liu S."/>
            <person name="Lin W."/>
            <person name="Guo K."/>
            <person name="Jin S."/>
            <person name="Xu P."/>
            <person name="Storey K.B."/>
            <person name="Huan P."/>
            <person name="Zhang T."/>
            <person name="Zhou Y."/>
            <person name="Zhang J."/>
            <person name="Lin C."/>
            <person name="Li X."/>
            <person name="Xing L."/>
            <person name="Huo D."/>
            <person name="Sun M."/>
            <person name="Wang L."/>
            <person name="Mercier A."/>
            <person name="Li F."/>
            <person name="Yang H."/>
            <person name="Xiang J."/>
        </authorList>
    </citation>
    <scope>NUCLEOTIDE SEQUENCE [LARGE SCALE GENOMIC DNA]</scope>
    <source>
        <strain evidence="14">Shaxun</strain>
        <tissue evidence="14">Muscle</tissue>
    </source>
</reference>
<dbReference type="Pfam" id="PF00106">
    <property type="entry name" value="adh_short"/>
    <property type="match status" value="1"/>
</dbReference>
<dbReference type="Proteomes" id="UP000230750">
    <property type="component" value="Unassembled WGS sequence"/>
</dbReference>
<evidence type="ECO:0000256" key="7">
    <source>
        <dbReference type="ARBA" id="ARBA00023098"/>
    </source>
</evidence>
<evidence type="ECO:0000259" key="13">
    <source>
        <dbReference type="SMART" id="SM00822"/>
    </source>
</evidence>
<dbReference type="PRINTS" id="PR00080">
    <property type="entry name" value="SDRFAMILY"/>
</dbReference>
<dbReference type="InterPro" id="IPR020904">
    <property type="entry name" value="Sc_DH/Rdtase_CS"/>
</dbReference>
<dbReference type="PANTHER" id="PTHR24322">
    <property type="entry name" value="PKSB"/>
    <property type="match status" value="1"/>
</dbReference>
<accession>A0A2G8KTR4</accession>
<dbReference type="SUPFAM" id="SSF51735">
    <property type="entry name" value="NAD(P)-binding Rossmann-fold domains"/>
    <property type="match status" value="1"/>
</dbReference>
<evidence type="ECO:0000256" key="8">
    <source>
        <dbReference type="ARBA" id="ARBA00023136"/>
    </source>
</evidence>
<evidence type="ECO:0000256" key="10">
    <source>
        <dbReference type="ARBA" id="ARBA00068717"/>
    </source>
</evidence>
<evidence type="ECO:0000256" key="9">
    <source>
        <dbReference type="ARBA" id="ARBA00059620"/>
    </source>
</evidence>
<dbReference type="CDD" id="cd05339">
    <property type="entry name" value="17beta-HSDXI-like_SDR_c"/>
    <property type="match status" value="1"/>
</dbReference>
<dbReference type="OrthoDB" id="10253736at2759"/>
<dbReference type="PROSITE" id="PS00061">
    <property type="entry name" value="ADH_SHORT"/>
    <property type="match status" value="1"/>
</dbReference>
<dbReference type="GO" id="GO:0052650">
    <property type="term" value="F:all-trans-retinol dehydrogenase (NADP+) activity"/>
    <property type="evidence" value="ECO:0007669"/>
    <property type="project" value="UniProtKB-ARBA"/>
</dbReference>
<comment type="subcellular location">
    <subcellularLocation>
        <location evidence="1">Membrane</location>
        <topology evidence="1">Multi-pass membrane protein</topology>
    </subcellularLocation>
</comment>
<dbReference type="AlphaFoldDB" id="A0A2G8KTR4"/>
<keyword evidence="3" id="KW-0812">Transmembrane</keyword>
<dbReference type="PRINTS" id="PR00081">
    <property type="entry name" value="GDHRDH"/>
</dbReference>
<keyword evidence="4" id="KW-0521">NADP</keyword>
<feature type="domain" description="Ketoreductase" evidence="13">
    <location>
        <begin position="12"/>
        <end position="178"/>
    </location>
</feature>
<evidence type="ECO:0000313" key="14">
    <source>
        <dbReference type="EMBL" id="PIK51399.1"/>
    </source>
</evidence>
<keyword evidence="5" id="KW-1133">Transmembrane helix</keyword>
<sequence>MTLWPKKSVAGEIALVTGSGSGIGREVSLSLAKRGCHLVLWDINDEGNQETGRMVRSLGAEANVYKCDVTDREAVYKVAKSVETEVGKVTILVNNAGIVSGRQLLDLSDEDIAKTFDVNTLAHFWTLKAFLPSMMEVNRGHVVTVSSVLAEVGIPRCSDYCASKAAVKAMHQAVAREMIIKRKDIHFTLVCPYLVKTGLFEGTSTRYLQALKTRPKPRAAI</sequence>
<keyword evidence="6" id="KW-0560">Oxidoreductase</keyword>
<dbReference type="GO" id="GO:0016020">
    <property type="term" value="C:membrane"/>
    <property type="evidence" value="ECO:0007669"/>
    <property type="project" value="UniProtKB-SubCell"/>
</dbReference>
<evidence type="ECO:0000256" key="3">
    <source>
        <dbReference type="ARBA" id="ARBA00022692"/>
    </source>
</evidence>
<evidence type="ECO:0000256" key="11">
    <source>
        <dbReference type="ARBA" id="ARBA00082544"/>
    </source>
</evidence>
<comment type="function">
    <text evidence="9">Catalyzes the reduction of all-trans-retinal to all-trans-retinol in the presence of NADPH.</text>
</comment>
<dbReference type="FunFam" id="3.40.50.720:FF:000131">
    <property type="entry name" value="Short-chain dehydrogenase/reductase 3"/>
    <property type="match status" value="1"/>
</dbReference>
<dbReference type="InterPro" id="IPR002347">
    <property type="entry name" value="SDR_fam"/>
</dbReference>
<dbReference type="EMBL" id="MRZV01000375">
    <property type="protein sequence ID" value="PIK51399.1"/>
    <property type="molecule type" value="Genomic_DNA"/>
</dbReference>
<dbReference type="Gene3D" id="3.40.50.720">
    <property type="entry name" value="NAD(P)-binding Rossmann-like Domain"/>
    <property type="match status" value="1"/>
</dbReference>
<dbReference type="GO" id="GO:0005811">
    <property type="term" value="C:lipid droplet"/>
    <property type="evidence" value="ECO:0007669"/>
    <property type="project" value="TreeGrafter"/>
</dbReference>
<evidence type="ECO:0000313" key="15">
    <source>
        <dbReference type="Proteomes" id="UP000230750"/>
    </source>
</evidence>
<keyword evidence="15" id="KW-1185">Reference proteome</keyword>
<dbReference type="STRING" id="307972.A0A2G8KTR4"/>
<dbReference type="SMART" id="SM00822">
    <property type="entry name" value="PKS_KR"/>
    <property type="match status" value="1"/>
</dbReference>
<evidence type="ECO:0000256" key="1">
    <source>
        <dbReference type="ARBA" id="ARBA00004141"/>
    </source>
</evidence>
<evidence type="ECO:0000256" key="2">
    <source>
        <dbReference type="ARBA" id="ARBA00006484"/>
    </source>
</evidence>
<gene>
    <name evidence="14" type="ORF">BSL78_11721</name>
</gene>
<protein>
    <recommendedName>
        <fullName evidence="10">Short-chain dehydrogenase/reductase 3</fullName>
    </recommendedName>
    <alternativeName>
        <fullName evidence="11">Retinal short-chain dehydrogenase/reductase 1</fullName>
    </alternativeName>
</protein>
<comment type="similarity">
    <text evidence="2 12">Belongs to the short-chain dehydrogenases/reductases (SDR) family.</text>
</comment>
<dbReference type="PANTHER" id="PTHR24322:SF736">
    <property type="entry name" value="RETINOL DEHYDROGENASE 10"/>
    <property type="match status" value="1"/>
</dbReference>
<evidence type="ECO:0000256" key="6">
    <source>
        <dbReference type="ARBA" id="ARBA00023002"/>
    </source>
</evidence>
<name>A0A2G8KTR4_STIJA</name>
<evidence type="ECO:0000256" key="12">
    <source>
        <dbReference type="RuleBase" id="RU000363"/>
    </source>
</evidence>
<organism evidence="14 15">
    <name type="scientific">Stichopus japonicus</name>
    <name type="common">Sea cucumber</name>
    <dbReference type="NCBI Taxonomy" id="307972"/>
    <lineage>
        <taxon>Eukaryota</taxon>
        <taxon>Metazoa</taxon>
        <taxon>Echinodermata</taxon>
        <taxon>Eleutherozoa</taxon>
        <taxon>Echinozoa</taxon>
        <taxon>Holothuroidea</taxon>
        <taxon>Aspidochirotacea</taxon>
        <taxon>Aspidochirotida</taxon>
        <taxon>Stichopodidae</taxon>
        <taxon>Apostichopus</taxon>
    </lineage>
</organism>
<keyword evidence="8" id="KW-0472">Membrane</keyword>
<proteinExistence type="inferred from homology"/>
<evidence type="ECO:0000256" key="4">
    <source>
        <dbReference type="ARBA" id="ARBA00022857"/>
    </source>
</evidence>
<comment type="caution">
    <text evidence="14">The sequence shown here is derived from an EMBL/GenBank/DDBJ whole genome shotgun (WGS) entry which is preliminary data.</text>
</comment>
<keyword evidence="7" id="KW-0443">Lipid metabolism</keyword>
<evidence type="ECO:0000256" key="5">
    <source>
        <dbReference type="ARBA" id="ARBA00022989"/>
    </source>
</evidence>
<dbReference type="InterPro" id="IPR036291">
    <property type="entry name" value="NAD(P)-bd_dom_sf"/>
</dbReference>
<dbReference type="InterPro" id="IPR057326">
    <property type="entry name" value="KR_dom"/>
</dbReference>